<dbReference type="EMBL" id="JAHBBH010000001">
    <property type="protein sequence ID" value="MBW3091381.1"/>
    <property type="molecule type" value="Genomic_DNA"/>
</dbReference>
<protein>
    <recommendedName>
        <fullName evidence="4">Organic solvents resistance ABC transporter permease</fullName>
    </recommendedName>
</protein>
<keyword evidence="3" id="KW-1185">Reference proteome</keyword>
<gene>
    <name evidence="2" type="ORF">KIH79_00120</name>
</gene>
<organism evidence="2 3">
    <name type="scientific">Bifidobacterium miconis</name>
    <dbReference type="NCBI Taxonomy" id="2834435"/>
    <lineage>
        <taxon>Bacteria</taxon>
        <taxon>Bacillati</taxon>
        <taxon>Actinomycetota</taxon>
        <taxon>Actinomycetes</taxon>
        <taxon>Bifidobacteriales</taxon>
        <taxon>Bifidobacteriaceae</taxon>
        <taxon>Bifidobacterium</taxon>
    </lineage>
</organism>
<dbReference type="RefSeq" id="WP_219057520.1">
    <property type="nucleotide sequence ID" value="NZ_JAHBBH010000001.1"/>
</dbReference>
<dbReference type="InterPro" id="IPR043777">
    <property type="entry name" value="DUF5719"/>
</dbReference>
<evidence type="ECO:0000256" key="1">
    <source>
        <dbReference type="SAM" id="Phobius"/>
    </source>
</evidence>
<name>A0ABS6WBF7_9BIFI</name>
<evidence type="ECO:0000313" key="3">
    <source>
        <dbReference type="Proteomes" id="UP000700815"/>
    </source>
</evidence>
<keyword evidence="1" id="KW-0472">Membrane</keyword>
<reference evidence="2 3" key="1">
    <citation type="submission" date="2021-05" db="EMBL/GenBank/DDBJ databases">
        <title>Phylogenetic classification of ten novel species belonging to the genus Bifidobacterium comprising B. colchicus sp. nov., B. abeli sp. nov., B. bicoloris sp. nov., B. guerezis sp. nov., B. rosaliae sp. nov., B. santillanensis sp. nov., B. argentati sp. nov., B. amazzoni sp. nov., B. pluviali sp. nov., and B. pinnaculum sp. nov.</title>
        <authorList>
            <person name="Lugli G.A."/>
            <person name="Ruiz Garcia L."/>
            <person name="Margolles A."/>
            <person name="Ventura M."/>
        </authorList>
    </citation>
    <scope>NUCLEOTIDE SEQUENCE [LARGE SCALE GENOMIC DNA]</scope>
    <source>
        <strain evidence="2 3">82T10</strain>
    </source>
</reference>
<dbReference type="Proteomes" id="UP000700815">
    <property type="component" value="Unassembled WGS sequence"/>
</dbReference>
<comment type="caution">
    <text evidence="2">The sequence shown here is derived from an EMBL/GenBank/DDBJ whole genome shotgun (WGS) entry which is preliminary data.</text>
</comment>
<feature type="transmembrane region" description="Helical" evidence="1">
    <location>
        <begin position="20"/>
        <end position="41"/>
    </location>
</feature>
<accession>A0ABS6WBF7</accession>
<dbReference type="Pfam" id="PF18986">
    <property type="entry name" value="DUF5719"/>
    <property type="match status" value="1"/>
</dbReference>
<sequence length="508" mass="50708">MTQQRAVRRHAARKGLSVAFGALGAIVVVALFAAMTIVLPLPGLADGTGNTGGSSSQTVSQLQLQSYCPARMSLADNGTYGDSAYQATAGDITSAARYAAFGSVYRASFGALSATDSGTALKGSSKDGSVLAGSGTVNDAAAMLSTRLLESKTGTGAAAAAASWATKGDLRGVSAATCVTPALSHGFLLPSTGTGTTQQLVVANPSAKATTVQVQAWGADGKVTLSTGESVTVKANGETVTDLSAAAGGQSALYVTVSSEQTPVAAVVRIVSIDGLTPQGTEYAVPAGQSNTTSVLPGVEAGDRVHLFAHSGGDASASLSWITAHGLSTIGKQALHAGRTSVFDLGAAPKDAFGILVTSGSRITVGAQAARTADDGQADFALLRSETATASSAIVVPGDLAATITVANPTTSPAAGTLSAYDANGALVGERKIELQADSAHAVDASAIADKAAIIRFDVADGTLAWGARLTSPEVDKAKASGVAYLSPSPLAELTERIWANQNPTVVR</sequence>
<keyword evidence="1" id="KW-0812">Transmembrane</keyword>
<keyword evidence="1" id="KW-1133">Transmembrane helix</keyword>
<proteinExistence type="predicted"/>
<evidence type="ECO:0008006" key="4">
    <source>
        <dbReference type="Google" id="ProtNLM"/>
    </source>
</evidence>
<evidence type="ECO:0000313" key="2">
    <source>
        <dbReference type="EMBL" id="MBW3091381.1"/>
    </source>
</evidence>